<evidence type="ECO:0000256" key="1">
    <source>
        <dbReference type="SAM" id="MobiDB-lite"/>
    </source>
</evidence>
<organism evidence="2 3">
    <name type="scientific">Salinibacter ruber</name>
    <dbReference type="NCBI Taxonomy" id="146919"/>
    <lineage>
        <taxon>Bacteria</taxon>
        <taxon>Pseudomonadati</taxon>
        <taxon>Rhodothermota</taxon>
        <taxon>Rhodothermia</taxon>
        <taxon>Rhodothermales</taxon>
        <taxon>Salinibacteraceae</taxon>
        <taxon>Salinibacter</taxon>
    </lineage>
</organism>
<feature type="region of interest" description="Disordered" evidence="1">
    <location>
        <begin position="1"/>
        <end position="44"/>
    </location>
</feature>
<dbReference type="AlphaFoldDB" id="A0A9X2ZXW3"/>
<evidence type="ECO:0000313" key="2">
    <source>
        <dbReference type="EMBL" id="MCS4035816.1"/>
    </source>
</evidence>
<comment type="caution">
    <text evidence="2">The sequence shown here is derived from an EMBL/GenBank/DDBJ whole genome shotgun (WGS) entry which is preliminary data.</text>
</comment>
<name>A0A9X2ZXW3_9BACT</name>
<reference evidence="2" key="1">
    <citation type="submission" date="2022-08" db="EMBL/GenBank/DDBJ databases">
        <title>Genomic Encyclopedia of Type Strains, Phase V (KMG-V): Genome sequencing to study the core and pangenomes of soil and plant-associated prokaryotes.</title>
        <authorList>
            <person name="Whitman W."/>
        </authorList>
    </citation>
    <scope>NUCLEOTIDE SEQUENCE</scope>
    <source>
        <strain evidence="2">SP3012</strain>
    </source>
</reference>
<gene>
    <name evidence="2" type="ORF">GGQ01_000865</name>
</gene>
<evidence type="ECO:0000313" key="3">
    <source>
        <dbReference type="Proteomes" id="UP001155040"/>
    </source>
</evidence>
<sequence>MSSAAMSRARDPTVTVTPSPCKGARSRAKVRVASSPGSKRISPSIVSYPTNVTRRVYVPGSMPVML</sequence>
<accession>A0A9X2ZXW3</accession>
<dbReference type="EMBL" id="JANUBF010000004">
    <property type="protein sequence ID" value="MCS4035816.1"/>
    <property type="molecule type" value="Genomic_DNA"/>
</dbReference>
<dbReference type="Proteomes" id="UP001155040">
    <property type="component" value="Unassembled WGS sequence"/>
</dbReference>
<proteinExistence type="predicted"/>
<protein>
    <submittedName>
        <fullName evidence="2">Uncharacterized protein</fullName>
    </submittedName>
</protein>